<accession>A0A3P3QZP0</accession>
<proteinExistence type="predicted"/>
<dbReference type="RefSeq" id="WP_128673001.1">
    <property type="nucleotide sequence ID" value="NZ_RRCO01000001.1"/>
</dbReference>
<name>A0A3P3QZP0_9FIRM</name>
<dbReference type="OrthoDB" id="2041234at2"/>
<gene>
    <name evidence="1" type="ORF">EHV10_00935</name>
</gene>
<comment type="caution">
    <text evidence="1">The sequence shown here is derived from an EMBL/GenBank/DDBJ whole genome shotgun (WGS) entry which is preliminary data.</text>
</comment>
<keyword evidence="2" id="KW-1185">Reference proteome</keyword>
<evidence type="ECO:0008006" key="3">
    <source>
        <dbReference type="Google" id="ProtNLM"/>
    </source>
</evidence>
<organism evidence="1 2">
    <name type="scientific">Lachnoanaerobaculum gingivalis</name>
    <dbReference type="NCBI Taxonomy" id="2490855"/>
    <lineage>
        <taxon>Bacteria</taxon>
        <taxon>Bacillati</taxon>
        <taxon>Bacillota</taxon>
        <taxon>Clostridia</taxon>
        <taxon>Lachnospirales</taxon>
        <taxon>Lachnospiraceae</taxon>
        <taxon>Lachnoanaerobaculum</taxon>
    </lineage>
</organism>
<reference evidence="1 2" key="1">
    <citation type="submission" date="2018-11" db="EMBL/GenBank/DDBJ databases">
        <title>Genome sequencing of Lachnoanaerobaculum sp. KCOM 2030 (= ChDC B114).</title>
        <authorList>
            <person name="Kook J.-K."/>
            <person name="Park S.-N."/>
            <person name="Lim Y.K."/>
        </authorList>
    </citation>
    <scope>NUCLEOTIDE SEQUENCE [LARGE SCALE GENOMIC DNA]</scope>
    <source>
        <strain evidence="1 2">KCOM 2030</strain>
    </source>
</reference>
<dbReference type="EMBL" id="RRCO01000001">
    <property type="protein sequence ID" value="RRJ26624.1"/>
    <property type="molecule type" value="Genomic_DNA"/>
</dbReference>
<evidence type="ECO:0000313" key="2">
    <source>
        <dbReference type="Proteomes" id="UP000272490"/>
    </source>
</evidence>
<dbReference type="Proteomes" id="UP000272490">
    <property type="component" value="Unassembled WGS sequence"/>
</dbReference>
<dbReference type="PROSITE" id="PS51257">
    <property type="entry name" value="PROKAR_LIPOPROTEIN"/>
    <property type="match status" value="1"/>
</dbReference>
<evidence type="ECO:0000313" key="1">
    <source>
        <dbReference type="EMBL" id="RRJ26624.1"/>
    </source>
</evidence>
<sequence>MRIKIIKKYIVSLVVITAVLVGCGVNVKQDSSSMSSVEMSIVEKENESTGEANIDNVPVSVDNNLSQGIIKDGVCLELISDIDMTPMHYLTFRKKDTTNGKIIKIEGEDHQLDISVQNLVAYNFEDGNLVMELNTLEENFPISIIFDGYEYLYSPTKVSPKTITLNYDISYDIYTAKIDKSEIYPNSIVLYLSNPNDKNAFHEAFILVDDDTGKETVANTMFTDEGMTLIFPGKDFGKKDIITVKIGGKDNYTFQNILLK</sequence>
<dbReference type="AlphaFoldDB" id="A0A3P3QZP0"/>
<protein>
    <recommendedName>
        <fullName evidence="3">Lipoprotein</fullName>
    </recommendedName>
</protein>